<dbReference type="EMBL" id="CP045226">
    <property type="protein sequence ID" value="QFS49285.1"/>
    <property type="molecule type" value="Genomic_DNA"/>
</dbReference>
<name>A0A5P8W951_9NOSO</name>
<dbReference type="KEGG" id="nsh:GXM_06779"/>
<accession>A0A5P8W951</accession>
<evidence type="ECO:0000313" key="2">
    <source>
        <dbReference type="Proteomes" id="UP000326678"/>
    </source>
</evidence>
<organism evidence="1 2">
    <name type="scientific">Nostoc sphaeroides CCNUC1</name>
    <dbReference type="NCBI Taxonomy" id="2653204"/>
    <lineage>
        <taxon>Bacteria</taxon>
        <taxon>Bacillati</taxon>
        <taxon>Cyanobacteriota</taxon>
        <taxon>Cyanophyceae</taxon>
        <taxon>Nostocales</taxon>
        <taxon>Nostocaceae</taxon>
        <taxon>Nostoc</taxon>
    </lineage>
</organism>
<dbReference type="Proteomes" id="UP000326678">
    <property type="component" value="Chromosome Gxm1"/>
</dbReference>
<proteinExistence type="predicted"/>
<keyword evidence="2" id="KW-1185">Reference proteome</keyword>
<dbReference type="AlphaFoldDB" id="A0A5P8W951"/>
<sequence length="43" mass="4557">MVSLHKTTSDFLALATLGASPVRVNLEVSGNGFILLPNCNRTV</sequence>
<gene>
    <name evidence="1" type="ORF">GXM_06779</name>
</gene>
<protein>
    <submittedName>
        <fullName evidence="1">Uncharacterized protein</fullName>
    </submittedName>
</protein>
<evidence type="ECO:0000313" key="1">
    <source>
        <dbReference type="EMBL" id="QFS49285.1"/>
    </source>
</evidence>
<reference evidence="1 2" key="1">
    <citation type="submission" date="2019-10" db="EMBL/GenBank/DDBJ databases">
        <title>Genomic and transcriptomic insights into the perfect genentic adaptation of a filamentous nitrogen-fixing cyanobacterium to rice fields.</title>
        <authorList>
            <person name="Chen Z."/>
        </authorList>
    </citation>
    <scope>NUCLEOTIDE SEQUENCE [LARGE SCALE GENOMIC DNA]</scope>
    <source>
        <strain evidence="1">CCNUC1</strain>
    </source>
</reference>